<protein>
    <submittedName>
        <fullName evidence="2">Putative membrane protein</fullName>
    </submittedName>
</protein>
<sequence length="114" mass="12831">MLKKTLTINTLLLASIYLVTTFFIPSDYQSYTLSGVLGILISSINFTMNYYISYKSTNNFRIVFGFIVRLMMTGITGIILVLKNPYACITFLIGYTIAIVPLILVNQIKLNKGE</sequence>
<keyword evidence="1" id="KW-0812">Transmembrane</keyword>
<reference evidence="2 3" key="1">
    <citation type="submission" date="2013-11" db="EMBL/GenBank/DDBJ databases">
        <title>Complete genome sequence of Clostridum sp. M2/40.</title>
        <authorList>
            <person name="Wibberg D."/>
            <person name="Puehler A."/>
            <person name="Schlueter A."/>
        </authorList>
    </citation>
    <scope>NUCLEOTIDE SEQUENCE [LARGE SCALE GENOMIC DNA]</scope>
    <source>
        <strain evidence="3">M2/40</strain>
    </source>
</reference>
<dbReference type="STRING" id="1216932.CM240_2288"/>
<keyword evidence="3" id="KW-1185">Reference proteome</keyword>
<dbReference type="EMBL" id="HG917868">
    <property type="protein sequence ID" value="CDM69425.1"/>
    <property type="molecule type" value="Genomic_DNA"/>
</dbReference>
<evidence type="ECO:0000313" key="2">
    <source>
        <dbReference type="EMBL" id="CDM69425.1"/>
    </source>
</evidence>
<dbReference type="GO" id="GO:0005886">
    <property type="term" value="C:plasma membrane"/>
    <property type="evidence" value="ECO:0007669"/>
    <property type="project" value="UniProtKB-SubCell"/>
</dbReference>
<dbReference type="AlphaFoldDB" id="W6SIF7"/>
<feature type="transmembrane region" description="Helical" evidence="1">
    <location>
        <begin position="59"/>
        <end position="80"/>
    </location>
</feature>
<accession>W6SIF7</accession>
<feature type="transmembrane region" description="Helical" evidence="1">
    <location>
        <begin position="31"/>
        <end position="52"/>
    </location>
</feature>
<keyword evidence="1" id="KW-0472">Membrane</keyword>
<dbReference type="RefSeq" id="WP_044039225.1">
    <property type="nucleotide sequence ID" value="NZ_HG917868.1"/>
</dbReference>
<keyword evidence="1" id="KW-1133">Transmembrane helix</keyword>
<dbReference type="Proteomes" id="UP000019426">
    <property type="component" value="Chromosome M2/40_rep1"/>
</dbReference>
<feature type="transmembrane region" description="Helical" evidence="1">
    <location>
        <begin position="86"/>
        <end position="105"/>
    </location>
</feature>
<organism evidence="2 3">
    <name type="scientific">Clostridium bornimense</name>
    <dbReference type="NCBI Taxonomy" id="1216932"/>
    <lineage>
        <taxon>Bacteria</taxon>
        <taxon>Bacillati</taxon>
        <taxon>Bacillota</taxon>
        <taxon>Clostridia</taxon>
        <taxon>Eubacteriales</taxon>
        <taxon>Clostridiaceae</taxon>
        <taxon>Clostridium</taxon>
    </lineage>
</organism>
<evidence type="ECO:0000256" key="1">
    <source>
        <dbReference type="SAM" id="Phobius"/>
    </source>
</evidence>
<evidence type="ECO:0000313" key="3">
    <source>
        <dbReference type="Proteomes" id="UP000019426"/>
    </source>
</evidence>
<dbReference type="KEGG" id="clt:CM240_2288"/>
<dbReference type="HOGENOM" id="CLU_2116694_0_0_9"/>
<dbReference type="PATRIC" id="fig|1216932.3.peg.2266"/>
<feature type="transmembrane region" description="Helical" evidence="1">
    <location>
        <begin position="7"/>
        <end position="25"/>
    </location>
</feature>
<gene>
    <name evidence="2" type="ORF">CM240_2288</name>
</gene>
<proteinExistence type="predicted"/>
<name>W6SIF7_9CLOT</name>